<evidence type="ECO:0000313" key="1">
    <source>
        <dbReference type="EMBL" id="SFR27106.1"/>
    </source>
</evidence>
<reference evidence="2" key="1">
    <citation type="submission" date="2016-10" db="EMBL/GenBank/DDBJ databases">
        <authorList>
            <person name="Varghese N."/>
            <person name="Submissions S."/>
        </authorList>
    </citation>
    <scope>NUCLEOTIDE SEQUENCE [LARGE SCALE GENOMIC DNA]</scope>
    <source>
        <strain evidence="2">DSM 44232</strain>
    </source>
</reference>
<dbReference type="Proteomes" id="UP000198583">
    <property type="component" value="Unassembled WGS sequence"/>
</dbReference>
<evidence type="ECO:0008006" key="3">
    <source>
        <dbReference type="Google" id="ProtNLM"/>
    </source>
</evidence>
<dbReference type="STRING" id="84724.SAMN04488564_110322"/>
<dbReference type="EMBL" id="FOYL01000010">
    <property type="protein sequence ID" value="SFR27106.1"/>
    <property type="molecule type" value="Genomic_DNA"/>
</dbReference>
<proteinExistence type="predicted"/>
<dbReference type="AlphaFoldDB" id="A0A1I6FAV1"/>
<keyword evidence="2" id="KW-1185">Reference proteome</keyword>
<gene>
    <name evidence="1" type="ORF">SAMN04488564_110322</name>
</gene>
<protein>
    <recommendedName>
        <fullName evidence="3">Transcriptional regulator, AbiEi antitoxin, Type IV TA system</fullName>
    </recommendedName>
</protein>
<accession>A0A1I6FAV1</accession>
<name>A0A1I6FAV1_9PSEU</name>
<organism evidence="1 2">
    <name type="scientific">Lentzea waywayandensis</name>
    <dbReference type="NCBI Taxonomy" id="84724"/>
    <lineage>
        <taxon>Bacteria</taxon>
        <taxon>Bacillati</taxon>
        <taxon>Actinomycetota</taxon>
        <taxon>Actinomycetes</taxon>
        <taxon>Pseudonocardiales</taxon>
        <taxon>Pseudonocardiaceae</taxon>
        <taxon>Lentzea</taxon>
    </lineage>
</organism>
<sequence length="380" mass="40985">MFHVSRNGVERGTTEAELIWSALLAIRSALPSTWTIEPGVLTIQAGLRRAYKPDGQFVITAPDGSKATVLLECKAVVVPRDVAGIAEQLKQYAKAAEEGGVKIGGLMLVAPFVSPTTRAQAEQHHLMGWFDLTGNLRLRVEQPAVFLDRAGADRSGFRDPADRLLKSLRGPAAAKVVLELCETSVPVGVRDLAARAQVGAATSARVLELLDREAVITRGEDGAVTAVRKRALVDRWSRDYKVLASNEVIATLDPRGLSHALAMLRDEDSRVVLTGSAAARAYLPQGLTAVSPLVSLSLYAEDPIGLMDRLGLKSVERGMNVLVMRPYDDVVYVRSRRVEGLDYAAPAQVVADLLTGPGRSTEEAEQLMTVLDTSEAGWKE</sequence>
<evidence type="ECO:0000313" key="2">
    <source>
        <dbReference type="Proteomes" id="UP000198583"/>
    </source>
</evidence>